<proteinExistence type="predicted"/>
<dbReference type="EMBL" id="JAJSOF020000013">
    <property type="protein sequence ID" value="KAJ4443654.1"/>
    <property type="molecule type" value="Genomic_DNA"/>
</dbReference>
<keyword evidence="2" id="KW-1185">Reference proteome</keyword>
<evidence type="ECO:0000313" key="2">
    <source>
        <dbReference type="Proteomes" id="UP001148838"/>
    </source>
</evidence>
<organism evidence="1 2">
    <name type="scientific">Periplaneta americana</name>
    <name type="common">American cockroach</name>
    <name type="synonym">Blatta americana</name>
    <dbReference type="NCBI Taxonomy" id="6978"/>
    <lineage>
        <taxon>Eukaryota</taxon>
        <taxon>Metazoa</taxon>
        <taxon>Ecdysozoa</taxon>
        <taxon>Arthropoda</taxon>
        <taxon>Hexapoda</taxon>
        <taxon>Insecta</taxon>
        <taxon>Pterygota</taxon>
        <taxon>Neoptera</taxon>
        <taxon>Polyneoptera</taxon>
        <taxon>Dictyoptera</taxon>
        <taxon>Blattodea</taxon>
        <taxon>Blattoidea</taxon>
        <taxon>Blattidae</taxon>
        <taxon>Blattinae</taxon>
        <taxon>Periplaneta</taxon>
    </lineage>
</organism>
<sequence length="85" mass="9281">MVGLCEGGNEPPGSLKANKSRFPKFCVISHGHFYEDHSKRSIRTALPRCRSTLGSALKECILAEILRKAGDPGTVAERTPSRVSR</sequence>
<comment type="caution">
    <text evidence="1">The sequence shown here is derived from an EMBL/GenBank/DDBJ whole genome shotgun (WGS) entry which is preliminary data.</text>
</comment>
<protein>
    <submittedName>
        <fullName evidence="1">Uncharacterized protein</fullName>
    </submittedName>
</protein>
<reference evidence="1 2" key="1">
    <citation type="journal article" date="2022" name="Allergy">
        <title>Genome assembly and annotation of Periplaneta americana reveal a comprehensive cockroach allergen profile.</title>
        <authorList>
            <person name="Wang L."/>
            <person name="Xiong Q."/>
            <person name="Saelim N."/>
            <person name="Wang L."/>
            <person name="Nong W."/>
            <person name="Wan A.T."/>
            <person name="Shi M."/>
            <person name="Liu X."/>
            <person name="Cao Q."/>
            <person name="Hui J.H.L."/>
            <person name="Sookrung N."/>
            <person name="Leung T.F."/>
            <person name="Tungtrongchitr A."/>
            <person name="Tsui S.K.W."/>
        </authorList>
    </citation>
    <scope>NUCLEOTIDE SEQUENCE [LARGE SCALE GENOMIC DNA]</scope>
    <source>
        <strain evidence="1">PWHHKU_190912</strain>
    </source>
</reference>
<name>A0ABQ8TAU8_PERAM</name>
<gene>
    <name evidence="1" type="ORF">ANN_05329</name>
</gene>
<evidence type="ECO:0000313" key="1">
    <source>
        <dbReference type="EMBL" id="KAJ4443654.1"/>
    </source>
</evidence>
<dbReference type="Proteomes" id="UP001148838">
    <property type="component" value="Unassembled WGS sequence"/>
</dbReference>
<accession>A0ABQ8TAU8</accession>